<evidence type="ECO:0000313" key="3">
    <source>
        <dbReference type="Proteomes" id="UP000218615"/>
    </source>
</evidence>
<dbReference type="AlphaFoldDB" id="A0A284VRR5"/>
<name>A0A284VRR5_9EURY</name>
<evidence type="ECO:0000256" key="1">
    <source>
        <dbReference type="SAM" id="Phobius"/>
    </source>
</evidence>
<feature type="transmembrane region" description="Helical" evidence="1">
    <location>
        <begin position="21"/>
        <end position="42"/>
    </location>
</feature>
<dbReference type="EMBL" id="FZMP01000197">
    <property type="protein sequence ID" value="SNQ61883.1"/>
    <property type="molecule type" value="Genomic_DNA"/>
</dbReference>
<accession>A0A284VRR5</accession>
<keyword evidence="1" id="KW-1133">Transmembrane helix</keyword>
<dbReference type="Proteomes" id="UP000218615">
    <property type="component" value="Unassembled WGS sequence"/>
</dbReference>
<proteinExistence type="predicted"/>
<protein>
    <submittedName>
        <fullName evidence="2">Uncharacterized protein</fullName>
    </submittedName>
</protein>
<gene>
    <name evidence="2" type="ORF">MNV_500020</name>
</gene>
<keyword evidence="3" id="KW-1185">Reference proteome</keyword>
<reference evidence="3" key="1">
    <citation type="submission" date="2017-06" db="EMBL/GenBank/DDBJ databases">
        <authorList>
            <person name="Cremers G."/>
        </authorList>
    </citation>
    <scope>NUCLEOTIDE SEQUENCE [LARGE SCALE GENOMIC DNA]</scope>
</reference>
<evidence type="ECO:0000313" key="2">
    <source>
        <dbReference type="EMBL" id="SNQ61883.1"/>
    </source>
</evidence>
<keyword evidence="1" id="KW-0472">Membrane</keyword>
<keyword evidence="1" id="KW-0812">Transmembrane</keyword>
<organism evidence="2 3">
    <name type="scientific">Candidatus Methanoperedens nitratireducens</name>
    <dbReference type="NCBI Taxonomy" id="1392998"/>
    <lineage>
        <taxon>Archaea</taxon>
        <taxon>Methanobacteriati</taxon>
        <taxon>Methanobacteriota</taxon>
        <taxon>Stenosarchaea group</taxon>
        <taxon>Methanomicrobia</taxon>
        <taxon>Methanosarcinales</taxon>
        <taxon>ANME-2 cluster</taxon>
        <taxon>Candidatus Methanoperedentaceae</taxon>
        <taxon>Candidatus Methanoperedens</taxon>
    </lineage>
</organism>
<sequence>MSEADYEIIRKMYGWESQTNPLLYIVIIFLLIAIFLIIPYIFVNSIEVKVTTFLREIWSKISFNGRKILRIR</sequence>